<evidence type="ECO:0000313" key="4">
    <source>
        <dbReference type="Proteomes" id="UP000676336"/>
    </source>
</evidence>
<comment type="caution">
    <text evidence="3">The sequence shown here is derived from an EMBL/GenBank/DDBJ whole genome shotgun (WGS) entry which is preliminary data.</text>
</comment>
<feature type="non-terminal residue" evidence="3">
    <location>
        <position position="156"/>
    </location>
</feature>
<dbReference type="AlphaFoldDB" id="A0A8S3JVD2"/>
<evidence type="ECO:0000256" key="1">
    <source>
        <dbReference type="PROSITE-ProRule" id="PRU00042"/>
    </source>
</evidence>
<keyword evidence="1" id="KW-0479">Metal-binding</keyword>
<dbReference type="PROSITE" id="PS00028">
    <property type="entry name" value="ZINC_FINGER_C2H2_1"/>
    <property type="match status" value="1"/>
</dbReference>
<accession>A0A8S3JVD2</accession>
<dbReference type="Proteomes" id="UP000676336">
    <property type="component" value="Unassembled WGS sequence"/>
</dbReference>
<sequence>DDDDERDSSTNPTTMSPQTIFTCPICSSTYHRLGHLVRHAKRKHRIDLSNYEGQNTFDTLTSQAVNQIQTADIEINSNSKEGIDLLNTEDIDATEKSSQPQTETIISSTSETNVTTDCPYCDYKTTDIEQFKFHIIAHIRDKNYRCLLCNRLYKYR</sequence>
<dbReference type="GO" id="GO:0008270">
    <property type="term" value="F:zinc ion binding"/>
    <property type="evidence" value="ECO:0007669"/>
    <property type="project" value="UniProtKB-KW"/>
</dbReference>
<dbReference type="SMART" id="SM00355">
    <property type="entry name" value="ZnF_C2H2"/>
    <property type="match status" value="2"/>
</dbReference>
<proteinExistence type="predicted"/>
<dbReference type="EMBL" id="CAJOBI010355854">
    <property type="protein sequence ID" value="CAF5223827.1"/>
    <property type="molecule type" value="Genomic_DNA"/>
</dbReference>
<dbReference type="InterPro" id="IPR013087">
    <property type="entry name" value="Znf_C2H2_type"/>
</dbReference>
<name>A0A8S3JVD2_9BILA</name>
<evidence type="ECO:0000313" key="3">
    <source>
        <dbReference type="EMBL" id="CAF5223827.1"/>
    </source>
</evidence>
<protein>
    <recommendedName>
        <fullName evidence="2">C2H2-type domain-containing protein</fullName>
    </recommendedName>
</protein>
<organism evidence="3 4">
    <name type="scientific">Rotaria magnacalcarata</name>
    <dbReference type="NCBI Taxonomy" id="392030"/>
    <lineage>
        <taxon>Eukaryota</taxon>
        <taxon>Metazoa</taxon>
        <taxon>Spiralia</taxon>
        <taxon>Gnathifera</taxon>
        <taxon>Rotifera</taxon>
        <taxon>Eurotatoria</taxon>
        <taxon>Bdelloidea</taxon>
        <taxon>Philodinida</taxon>
        <taxon>Philodinidae</taxon>
        <taxon>Rotaria</taxon>
    </lineage>
</organism>
<dbReference type="Gene3D" id="3.30.160.60">
    <property type="entry name" value="Classic Zinc Finger"/>
    <property type="match status" value="1"/>
</dbReference>
<evidence type="ECO:0000259" key="2">
    <source>
        <dbReference type="PROSITE" id="PS50157"/>
    </source>
</evidence>
<keyword evidence="1" id="KW-0863">Zinc-finger</keyword>
<keyword evidence="1" id="KW-0862">Zinc</keyword>
<reference evidence="3" key="1">
    <citation type="submission" date="2021-02" db="EMBL/GenBank/DDBJ databases">
        <authorList>
            <person name="Nowell W R."/>
        </authorList>
    </citation>
    <scope>NUCLEOTIDE SEQUENCE</scope>
</reference>
<feature type="non-terminal residue" evidence="3">
    <location>
        <position position="1"/>
    </location>
</feature>
<feature type="domain" description="C2H2-type" evidence="2">
    <location>
        <begin position="21"/>
        <end position="44"/>
    </location>
</feature>
<dbReference type="PROSITE" id="PS50157">
    <property type="entry name" value="ZINC_FINGER_C2H2_2"/>
    <property type="match status" value="1"/>
</dbReference>
<gene>
    <name evidence="3" type="ORF">SMN809_LOCUS83508</name>
</gene>